<evidence type="ECO:0000256" key="4">
    <source>
        <dbReference type="ARBA" id="ARBA00023015"/>
    </source>
</evidence>
<evidence type="ECO:0000256" key="9">
    <source>
        <dbReference type="SAM" id="MobiDB-lite"/>
    </source>
</evidence>
<keyword evidence="5 8" id="KW-0804">Transcription</keyword>
<comment type="subunit">
    <text evidence="8">Component of the Mediator complex.</text>
</comment>
<dbReference type="OrthoDB" id="1929813at2759"/>
<dbReference type="GO" id="GO:0016592">
    <property type="term" value="C:mediator complex"/>
    <property type="evidence" value="ECO:0007669"/>
    <property type="project" value="InterPro"/>
</dbReference>
<dbReference type="InterPro" id="IPR019258">
    <property type="entry name" value="Mediator_Med4"/>
</dbReference>
<keyword evidence="6 8" id="KW-0539">Nucleus</keyword>
<evidence type="ECO:0000256" key="2">
    <source>
        <dbReference type="ARBA" id="ARBA00009626"/>
    </source>
</evidence>
<comment type="similarity">
    <text evidence="2 8">Belongs to the Mediator complex subunit 4 family.</text>
</comment>
<dbReference type="EMBL" id="JABBWM010000021">
    <property type="protein sequence ID" value="KAG2110366.1"/>
    <property type="molecule type" value="Genomic_DNA"/>
</dbReference>
<comment type="caution">
    <text evidence="10">The sequence shown here is derived from an EMBL/GenBank/DDBJ whole genome shotgun (WGS) entry which is preliminary data.</text>
</comment>
<comment type="subcellular location">
    <subcellularLocation>
        <location evidence="1 8">Nucleus</location>
    </subcellularLocation>
</comment>
<evidence type="ECO:0000256" key="6">
    <source>
        <dbReference type="ARBA" id="ARBA00023242"/>
    </source>
</evidence>
<dbReference type="PANTHER" id="PTHR13208:SF2">
    <property type="entry name" value="MEDIATOR OF RNA POLYMERASE II TRANSCRIPTION SUBUNIT 4"/>
    <property type="match status" value="1"/>
</dbReference>
<evidence type="ECO:0000256" key="1">
    <source>
        <dbReference type="ARBA" id="ARBA00004123"/>
    </source>
</evidence>
<evidence type="ECO:0000313" key="10">
    <source>
        <dbReference type="EMBL" id="KAG2110366.1"/>
    </source>
</evidence>
<dbReference type="Pfam" id="PF10018">
    <property type="entry name" value="Med4"/>
    <property type="match status" value="1"/>
</dbReference>
<keyword evidence="4 8" id="KW-0805">Transcription regulation</keyword>
<name>A0A9P7F8A8_9AGAM</name>
<dbReference type="GO" id="GO:0070847">
    <property type="term" value="C:core mediator complex"/>
    <property type="evidence" value="ECO:0007669"/>
    <property type="project" value="TreeGrafter"/>
</dbReference>
<dbReference type="Proteomes" id="UP000823399">
    <property type="component" value="Unassembled WGS sequence"/>
</dbReference>
<feature type="region of interest" description="Disordered" evidence="9">
    <location>
        <begin position="181"/>
        <end position="218"/>
    </location>
</feature>
<proteinExistence type="inferred from homology"/>
<keyword evidence="8" id="KW-0010">Activator</keyword>
<evidence type="ECO:0000256" key="7">
    <source>
        <dbReference type="ARBA" id="ARBA00031257"/>
    </source>
</evidence>
<accession>A0A9P7F8A8</accession>
<evidence type="ECO:0000256" key="8">
    <source>
        <dbReference type="RuleBase" id="RU364141"/>
    </source>
</evidence>
<evidence type="ECO:0000256" key="3">
    <source>
        <dbReference type="ARBA" id="ARBA00020629"/>
    </source>
</evidence>
<keyword evidence="11" id="KW-1185">Reference proteome</keyword>
<dbReference type="AlphaFoldDB" id="A0A9P7F8A8"/>
<protein>
    <recommendedName>
        <fullName evidence="3 8">Mediator of RNA polymerase II transcription subunit 4</fullName>
    </recommendedName>
    <alternativeName>
        <fullName evidence="7 8">Mediator complex subunit 4</fullName>
    </alternativeName>
</protein>
<dbReference type="PANTHER" id="PTHR13208">
    <property type="entry name" value="MEDIATOR OF RNA POLYMERASE II TRANSCRIPTION SUBUNIT 4"/>
    <property type="match status" value="1"/>
</dbReference>
<sequence>MDCQRFQTPRWTMDAQLLAPLTQLTALSQSLFLSLSQQPSQKQVPPPPLNSFAAVDAELQAALTTAAAHQRRQARIVALQQELLEVDARWRAVCEALEEGRKVLDEIVKEGDECVECIRKAKEAAIPYPELLAYAQSLSAFTSAPPGLTMPEPGAVGPVPLFFPPFPNEEKMRRGRLNVERPLGGLGENHSVRAPEPSPPPVQTRERPGVNPYRHDTRPQLAVFDLDLDLNPDL</sequence>
<reference evidence="10" key="1">
    <citation type="journal article" date="2020" name="New Phytol.">
        <title>Comparative genomics reveals dynamic genome evolution in host specialist ectomycorrhizal fungi.</title>
        <authorList>
            <person name="Lofgren L.A."/>
            <person name="Nguyen N.H."/>
            <person name="Vilgalys R."/>
            <person name="Ruytinx J."/>
            <person name="Liao H.L."/>
            <person name="Branco S."/>
            <person name="Kuo A."/>
            <person name="LaButti K."/>
            <person name="Lipzen A."/>
            <person name="Andreopoulos W."/>
            <person name="Pangilinan J."/>
            <person name="Riley R."/>
            <person name="Hundley H."/>
            <person name="Na H."/>
            <person name="Barry K."/>
            <person name="Grigoriev I.V."/>
            <person name="Stajich J.E."/>
            <person name="Kennedy P.G."/>
        </authorList>
    </citation>
    <scope>NUCLEOTIDE SEQUENCE</scope>
    <source>
        <strain evidence="10">FC423</strain>
    </source>
</reference>
<dbReference type="GO" id="GO:0006357">
    <property type="term" value="P:regulation of transcription by RNA polymerase II"/>
    <property type="evidence" value="ECO:0007669"/>
    <property type="project" value="InterPro"/>
</dbReference>
<organism evidence="10 11">
    <name type="scientific">Suillus discolor</name>
    <dbReference type="NCBI Taxonomy" id="1912936"/>
    <lineage>
        <taxon>Eukaryota</taxon>
        <taxon>Fungi</taxon>
        <taxon>Dikarya</taxon>
        <taxon>Basidiomycota</taxon>
        <taxon>Agaricomycotina</taxon>
        <taxon>Agaricomycetes</taxon>
        <taxon>Agaricomycetidae</taxon>
        <taxon>Boletales</taxon>
        <taxon>Suillineae</taxon>
        <taxon>Suillaceae</taxon>
        <taxon>Suillus</taxon>
    </lineage>
</organism>
<evidence type="ECO:0000256" key="5">
    <source>
        <dbReference type="ARBA" id="ARBA00023163"/>
    </source>
</evidence>
<evidence type="ECO:0000313" key="11">
    <source>
        <dbReference type="Proteomes" id="UP000823399"/>
    </source>
</evidence>
<gene>
    <name evidence="8" type="primary">MED4</name>
    <name evidence="10" type="ORF">F5147DRAFT_137560</name>
</gene>
<comment type="function">
    <text evidence="8">Component of the Mediator complex, a coactivator involved in the regulated transcription of nearly all RNA polymerase II-dependent genes. Mediator functions as a bridge to convey information from gene-specific regulatory proteins to the basal RNA polymerase II transcription machinery. Mediator is recruited to promoters by direct interactions with regulatory proteins and serves as a scaffold for the assembly of a functional preinitiation complex with RNA polymerase II and the general transcription factors.</text>
</comment>
<dbReference type="GO" id="GO:0003712">
    <property type="term" value="F:transcription coregulator activity"/>
    <property type="evidence" value="ECO:0007669"/>
    <property type="project" value="InterPro"/>
</dbReference>
<feature type="compositionally biased region" description="Basic and acidic residues" evidence="9">
    <location>
        <begin position="204"/>
        <end position="218"/>
    </location>
</feature>